<dbReference type="HOGENOM" id="CLU_2740871_0_0_1"/>
<organism evidence="1 2">
    <name type="scientific">Phanerochaete carnosa (strain HHB-10118-sp)</name>
    <name type="common">White-rot fungus</name>
    <name type="synonym">Peniophora carnosa</name>
    <dbReference type="NCBI Taxonomy" id="650164"/>
    <lineage>
        <taxon>Eukaryota</taxon>
        <taxon>Fungi</taxon>
        <taxon>Dikarya</taxon>
        <taxon>Basidiomycota</taxon>
        <taxon>Agaricomycotina</taxon>
        <taxon>Agaricomycetes</taxon>
        <taxon>Polyporales</taxon>
        <taxon>Phanerochaetaceae</taxon>
        <taxon>Phanerochaete</taxon>
    </lineage>
</organism>
<protein>
    <submittedName>
        <fullName evidence="1">Uncharacterized protein</fullName>
    </submittedName>
</protein>
<dbReference type="AlphaFoldDB" id="K5X355"/>
<dbReference type="InParanoid" id="K5X355"/>
<dbReference type="EMBL" id="JH930471">
    <property type="protein sequence ID" value="EKM57242.1"/>
    <property type="molecule type" value="Genomic_DNA"/>
</dbReference>
<accession>K5X355</accession>
<name>K5X355_PHACS</name>
<reference evidence="1 2" key="1">
    <citation type="journal article" date="2012" name="BMC Genomics">
        <title>Comparative genomics of the white-rot fungi, Phanerochaete carnosa and P. chrysosporium, to elucidate the genetic basis of the distinct wood types they colonize.</title>
        <authorList>
            <person name="Suzuki H."/>
            <person name="MacDonald J."/>
            <person name="Syed K."/>
            <person name="Salamov A."/>
            <person name="Hori C."/>
            <person name="Aerts A."/>
            <person name="Henrissat B."/>
            <person name="Wiebenga A."/>
            <person name="vanKuyk P.A."/>
            <person name="Barry K."/>
            <person name="Lindquist E."/>
            <person name="LaButti K."/>
            <person name="Lapidus A."/>
            <person name="Lucas S."/>
            <person name="Coutinho P."/>
            <person name="Gong Y."/>
            <person name="Samejima M."/>
            <person name="Mahadevan R."/>
            <person name="Abou-Zaid M."/>
            <person name="de Vries R.P."/>
            <person name="Igarashi K."/>
            <person name="Yadav J.S."/>
            <person name="Grigoriev I.V."/>
            <person name="Master E.R."/>
        </authorList>
    </citation>
    <scope>NUCLEOTIDE SEQUENCE [LARGE SCALE GENOMIC DNA]</scope>
    <source>
        <strain evidence="1 2">HHB-10118-sp</strain>
    </source>
</reference>
<dbReference type="GeneID" id="18916164"/>
<gene>
    <name evidence="1" type="ORF">PHACADRAFT_254906</name>
</gene>
<keyword evidence="2" id="KW-1185">Reference proteome</keyword>
<evidence type="ECO:0000313" key="2">
    <source>
        <dbReference type="Proteomes" id="UP000008370"/>
    </source>
</evidence>
<dbReference type="KEGG" id="pco:PHACADRAFT_254906"/>
<sequence>MDVVELRNDAVEVNLVSLFGGSVIVIEIYSEFKVSASYLSRRMIACALQIFCTTLRLSCSHRMSSLCRSTF</sequence>
<evidence type="ECO:0000313" key="1">
    <source>
        <dbReference type="EMBL" id="EKM57242.1"/>
    </source>
</evidence>
<proteinExistence type="predicted"/>
<dbReference type="Proteomes" id="UP000008370">
    <property type="component" value="Unassembled WGS sequence"/>
</dbReference>
<dbReference type="RefSeq" id="XP_007395060.1">
    <property type="nucleotide sequence ID" value="XM_007394998.1"/>
</dbReference>